<reference evidence="5 6" key="1">
    <citation type="submission" date="2019-11" db="EMBL/GenBank/DDBJ databases">
        <title>Description of Pedobacter sp. LMG 31462T.</title>
        <authorList>
            <person name="Carlier A."/>
            <person name="Qi S."/>
            <person name="Vandamme P."/>
        </authorList>
    </citation>
    <scope>NUCLEOTIDE SEQUENCE [LARGE SCALE GENOMIC DNA]</scope>
    <source>
        <strain evidence="5 6">LMG 31462</strain>
    </source>
</reference>
<evidence type="ECO:0000259" key="4">
    <source>
        <dbReference type="Pfam" id="PF07715"/>
    </source>
</evidence>
<keyword evidence="2" id="KW-0812">Transmembrane</keyword>
<dbReference type="EMBL" id="WNXC01000001">
    <property type="protein sequence ID" value="MBB2148238.1"/>
    <property type="molecule type" value="Genomic_DNA"/>
</dbReference>
<dbReference type="NCBIfam" id="TIGR04057">
    <property type="entry name" value="SusC_RagA_signa"/>
    <property type="match status" value="1"/>
</dbReference>
<evidence type="ECO:0000256" key="3">
    <source>
        <dbReference type="SAM" id="SignalP"/>
    </source>
</evidence>
<protein>
    <submittedName>
        <fullName evidence="5">SusC/RagA family TonB-linked outer membrane protein</fullName>
    </submittedName>
</protein>
<sequence>MNRKLPILKGAALLIAMQLLNQQAHADLYLSKPPGFSLLKGPQKKVYLNFAAVQGIVKDANGQPLPGVSVSVKSKPGNGTSTDGNGAFKLNTAPGDILVFKMVGYATKEVPVGEKTTINVTLAEENNELGEVVVVGYGTQKKVSVTGSVATIKGKELVKSPVANISNALVGRLPGLRATQRSGEPGYDGSSIDIRGLGNALVIVDGVPSDFSQLDPNEIESFTILKDASAAVYGVRAANGVVLVTTKKGTPGKTNINYSTYQGIQRIATYPELANAALFSELSNEAAVNTWIKNNNPNTALSLPFSKETVEQYKNGTLPSTDWFGATVRKNSPQSYHNVNVDGGTEEVKYFFNIGYLNQGGIWRSEDTNYKRYNFRSNINAKIGKNLTAELNLGGRLEDRSYPGVGAGFLIGGIQRAFPTFPIYANNNKDYFAPPNNAHQNSVFLMDKDNSGYASDKKKVFSGILSLMYDIPFIQGLSAKGLFSYQNQDRDVKNYTKKYNLYKYDEATDKYNVAYVGNDPNNLYQSTAQDDKQVFQFSLNYKKTIGTKHNLSALALFESQENILSNFNASREFLLDNIDELFAGVSKNQNNGGSSAQIARIGYVGKVNYDFAGKYLMEFGFRYDGTYKFAPDQRYGFFPNVSAGWRISEEPFMKQFKAIDNLKIRASWGKVGDDGGDDSSVANYINPFQYLTGFNYPNGKYLFGTDLIPGLSDKGLANPLLTWFNSTTMNLGLDISLWKGLLSAEVDVFYRKRTGLLALRTSSLPNTFGATLPQENLNGDNTRGFEMMISHKKTIGDWQYKVSPNVSFTRTKNGYLERGASTNALQNWKSNGTDRWNNLYRGYVASGQFQSQEEINNAPVQDDKGNQTLLPGDIRYKDVNGDGVIDDSDITIIGRGTTPEIFYGMDISVAYKNFDFSVLFQGATNFNAYFDGELQNPMFNNANTYAMFQDRWHRADIYDPNSAWIPGKYPSTIISGSTNNQKTSTFWLKDATYIRLKNFDLGYTFDKELIERIGIRRARIYISGQNIFTADKIKYIDPEAPTGRGTYYPQQKVWTLGVNIGL</sequence>
<evidence type="ECO:0000256" key="1">
    <source>
        <dbReference type="ARBA" id="ARBA00022729"/>
    </source>
</evidence>
<evidence type="ECO:0000313" key="6">
    <source>
        <dbReference type="Proteomes" id="UP000636110"/>
    </source>
</evidence>
<gene>
    <name evidence="5" type="ORF">GM920_04870</name>
</gene>
<dbReference type="InterPro" id="IPR039426">
    <property type="entry name" value="TonB-dep_rcpt-like"/>
</dbReference>
<keyword evidence="2" id="KW-0813">Transport</keyword>
<accession>A0ABR6ESJ4</accession>
<dbReference type="PROSITE" id="PS00018">
    <property type="entry name" value="EF_HAND_1"/>
    <property type="match status" value="1"/>
</dbReference>
<feature type="signal peptide" evidence="3">
    <location>
        <begin position="1"/>
        <end position="26"/>
    </location>
</feature>
<comment type="caution">
    <text evidence="5">The sequence shown here is derived from an EMBL/GenBank/DDBJ whole genome shotgun (WGS) entry which is preliminary data.</text>
</comment>
<dbReference type="Proteomes" id="UP000636110">
    <property type="component" value="Unassembled WGS sequence"/>
</dbReference>
<dbReference type="SUPFAM" id="SSF56935">
    <property type="entry name" value="Porins"/>
    <property type="match status" value="1"/>
</dbReference>
<proteinExistence type="inferred from homology"/>
<organism evidence="5 6">
    <name type="scientific">Pedobacter gandavensis</name>
    <dbReference type="NCBI Taxonomy" id="2679963"/>
    <lineage>
        <taxon>Bacteria</taxon>
        <taxon>Pseudomonadati</taxon>
        <taxon>Bacteroidota</taxon>
        <taxon>Sphingobacteriia</taxon>
        <taxon>Sphingobacteriales</taxon>
        <taxon>Sphingobacteriaceae</taxon>
        <taxon>Pedobacter</taxon>
    </lineage>
</organism>
<dbReference type="Gene3D" id="2.170.130.10">
    <property type="entry name" value="TonB-dependent receptor, plug domain"/>
    <property type="match status" value="1"/>
</dbReference>
<dbReference type="InterPro" id="IPR023996">
    <property type="entry name" value="TonB-dep_OMP_SusC/RagA"/>
</dbReference>
<comment type="similarity">
    <text evidence="2">Belongs to the TonB-dependent receptor family.</text>
</comment>
<keyword evidence="2" id="KW-0998">Cell outer membrane</keyword>
<comment type="subcellular location">
    <subcellularLocation>
        <location evidence="2">Cell outer membrane</location>
        <topology evidence="2">Multi-pass membrane protein</topology>
    </subcellularLocation>
</comment>
<feature type="domain" description="TonB-dependent receptor plug" evidence="4">
    <location>
        <begin position="142"/>
        <end position="241"/>
    </location>
</feature>
<dbReference type="InterPro" id="IPR012910">
    <property type="entry name" value="Plug_dom"/>
</dbReference>
<dbReference type="SUPFAM" id="SSF49464">
    <property type="entry name" value="Carboxypeptidase regulatory domain-like"/>
    <property type="match status" value="1"/>
</dbReference>
<dbReference type="PROSITE" id="PS52016">
    <property type="entry name" value="TONB_DEPENDENT_REC_3"/>
    <property type="match status" value="1"/>
</dbReference>
<dbReference type="InterPro" id="IPR018247">
    <property type="entry name" value="EF_Hand_1_Ca_BS"/>
</dbReference>
<dbReference type="InterPro" id="IPR037066">
    <property type="entry name" value="Plug_dom_sf"/>
</dbReference>
<evidence type="ECO:0000256" key="2">
    <source>
        <dbReference type="PROSITE-ProRule" id="PRU01360"/>
    </source>
</evidence>
<dbReference type="InterPro" id="IPR008969">
    <property type="entry name" value="CarboxyPept-like_regulatory"/>
</dbReference>
<feature type="chain" id="PRO_5046775204" evidence="3">
    <location>
        <begin position="27"/>
        <end position="1062"/>
    </location>
</feature>
<keyword evidence="1 3" id="KW-0732">Signal</keyword>
<name>A0ABR6ESJ4_9SPHI</name>
<dbReference type="InterPro" id="IPR023997">
    <property type="entry name" value="TonB-dep_OMP_SusC/RagA_CS"/>
</dbReference>
<dbReference type="Gene3D" id="2.60.40.1120">
    <property type="entry name" value="Carboxypeptidase-like, regulatory domain"/>
    <property type="match status" value="1"/>
</dbReference>
<dbReference type="Pfam" id="PF13715">
    <property type="entry name" value="CarbopepD_reg_2"/>
    <property type="match status" value="1"/>
</dbReference>
<keyword evidence="2" id="KW-1134">Transmembrane beta strand</keyword>
<dbReference type="NCBIfam" id="TIGR04056">
    <property type="entry name" value="OMP_RagA_SusC"/>
    <property type="match status" value="1"/>
</dbReference>
<keyword evidence="2" id="KW-0472">Membrane</keyword>
<keyword evidence="6" id="KW-1185">Reference proteome</keyword>
<dbReference type="PANTHER" id="PTHR30069:SF29">
    <property type="entry name" value="HEMOGLOBIN AND HEMOGLOBIN-HAPTOGLOBIN-BINDING PROTEIN 1-RELATED"/>
    <property type="match status" value="1"/>
</dbReference>
<dbReference type="PANTHER" id="PTHR30069">
    <property type="entry name" value="TONB-DEPENDENT OUTER MEMBRANE RECEPTOR"/>
    <property type="match status" value="1"/>
</dbReference>
<dbReference type="Pfam" id="PF07715">
    <property type="entry name" value="Plug"/>
    <property type="match status" value="1"/>
</dbReference>
<evidence type="ECO:0000313" key="5">
    <source>
        <dbReference type="EMBL" id="MBB2148238.1"/>
    </source>
</evidence>
<dbReference type="RefSeq" id="WP_182953965.1">
    <property type="nucleotide sequence ID" value="NZ_WNXC01000001.1"/>
</dbReference>